<dbReference type="SMART" id="SM00382">
    <property type="entry name" value="AAA"/>
    <property type="match status" value="1"/>
</dbReference>
<dbReference type="Pfam" id="PF14524">
    <property type="entry name" value="Wzt_C"/>
    <property type="match status" value="1"/>
</dbReference>
<dbReference type="GO" id="GO:0005524">
    <property type="term" value="F:ATP binding"/>
    <property type="evidence" value="ECO:0007669"/>
    <property type="project" value="UniProtKB-KW"/>
</dbReference>
<keyword evidence="7" id="KW-1185">Reference proteome</keyword>
<dbReference type="RefSeq" id="WP_006964767.1">
    <property type="nucleotide sequence ID" value="NZ_APJX01000002.1"/>
</dbReference>
<dbReference type="InterPro" id="IPR015860">
    <property type="entry name" value="ABC_transpr_TagH-like"/>
</dbReference>
<feature type="domain" description="ABC transporter" evidence="5">
    <location>
        <begin position="6"/>
        <end position="247"/>
    </location>
</feature>
<keyword evidence="6" id="KW-0456">Lyase</keyword>
<proteinExistence type="inferred from homology"/>
<comment type="similarity">
    <text evidence="1">Belongs to the ABC transporter superfamily.</text>
</comment>
<dbReference type="Gene3D" id="3.40.50.300">
    <property type="entry name" value="P-loop containing nucleotide triphosphate hydrolases"/>
    <property type="match status" value="1"/>
</dbReference>
<dbReference type="PATRIC" id="fig|1286635.3.peg.1172"/>
<dbReference type="PROSITE" id="PS00211">
    <property type="entry name" value="ABC_TRANSPORTER_1"/>
    <property type="match status" value="1"/>
</dbReference>
<keyword evidence="2" id="KW-0813">Transport</keyword>
<evidence type="ECO:0000256" key="4">
    <source>
        <dbReference type="ARBA" id="ARBA00022840"/>
    </source>
</evidence>
<evidence type="ECO:0000313" key="6">
    <source>
        <dbReference type="EMBL" id="EMS80507.1"/>
    </source>
</evidence>
<evidence type="ECO:0000259" key="5">
    <source>
        <dbReference type="PROSITE" id="PS50893"/>
    </source>
</evidence>
<keyword evidence="3" id="KW-0547">Nucleotide-binding</keyword>
<comment type="caution">
    <text evidence="6">The sequence shown here is derived from an EMBL/GenBank/DDBJ whole genome shotgun (WGS) entry which is preliminary data.</text>
</comment>
<organism evidence="6 7">
    <name type="scientific">Desulfotignum phosphitoxidans DSM 13687</name>
    <dbReference type="NCBI Taxonomy" id="1286635"/>
    <lineage>
        <taxon>Bacteria</taxon>
        <taxon>Pseudomonadati</taxon>
        <taxon>Thermodesulfobacteriota</taxon>
        <taxon>Desulfobacteria</taxon>
        <taxon>Desulfobacterales</taxon>
        <taxon>Desulfobacteraceae</taxon>
        <taxon>Desulfotignum</taxon>
    </lineage>
</organism>
<dbReference type="InterPro" id="IPR003439">
    <property type="entry name" value="ABC_transporter-like_ATP-bd"/>
</dbReference>
<evidence type="ECO:0000256" key="3">
    <source>
        <dbReference type="ARBA" id="ARBA00022741"/>
    </source>
</evidence>
<dbReference type="GO" id="GO:0008460">
    <property type="term" value="F:dTDP-glucose 4,6-dehydratase activity"/>
    <property type="evidence" value="ECO:0007669"/>
    <property type="project" value="UniProtKB-EC"/>
</dbReference>
<evidence type="ECO:0000313" key="7">
    <source>
        <dbReference type="Proteomes" id="UP000014216"/>
    </source>
</evidence>
<reference evidence="6 7" key="1">
    <citation type="journal article" date="2013" name="Genome Announc.">
        <title>Draft Genome Sequence of Desulfotignum phosphitoxidans DSM 13687 Strain FiPS-3.</title>
        <authorList>
            <person name="Poehlein A."/>
            <person name="Daniel R."/>
            <person name="Simeonova D.D."/>
        </authorList>
    </citation>
    <scope>NUCLEOTIDE SEQUENCE [LARGE SCALE GENOMIC DNA]</scope>
    <source>
        <strain evidence="6 7">DSM 13687</strain>
    </source>
</reference>
<dbReference type="SUPFAM" id="SSF52540">
    <property type="entry name" value="P-loop containing nucleoside triphosphate hydrolases"/>
    <property type="match status" value="1"/>
</dbReference>
<accession>S0G6Q0</accession>
<dbReference type="InterPro" id="IPR027417">
    <property type="entry name" value="P-loop_NTPase"/>
</dbReference>
<dbReference type="Proteomes" id="UP000014216">
    <property type="component" value="Unassembled WGS sequence"/>
</dbReference>
<dbReference type="OrthoDB" id="9809450at2"/>
<dbReference type="EMBL" id="APJX01000002">
    <property type="protein sequence ID" value="EMS80507.1"/>
    <property type="molecule type" value="Genomic_DNA"/>
</dbReference>
<dbReference type="GO" id="GO:0016887">
    <property type="term" value="F:ATP hydrolysis activity"/>
    <property type="evidence" value="ECO:0007669"/>
    <property type="project" value="InterPro"/>
</dbReference>
<dbReference type="Gene3D" id="2.70.50.60">
    <property type="entry name" value="abc- transporter (atp binding component) like domain"/>
    <property type="match status" value="1"/>
</dbReference>
<dbReference type="EC" id="4.2.1.46" evidence="6"/>
<sequence>MSDIAIRIENISKIYRLYAAPSDRLKETFHIFRKKYHHDFYALKNISFDVEKGRTVGIIGQNGAGKSTLLKILTGVLTPSSGHYAVNGKISSLLELGAGFNPDLTGIENVYFNGMVFGFSKQEIDDKLHDILGFADIGEFIHQKVRTYSSGMFVRLAFAVAVQVDPDILIVDEALSVGDMRFQQKCFRRMKAFKESGKTVIFVTHDQGTVTNFCDYVYWLKDGAVHAHGTPADVVKKYISYMAYGMDTREAEEDRDTTGSDQSGRREAQDVIAFDTGDQAFNTLPWEDISACSSFGEGGARITAAAFVHDRSLDRVDRLEGGEPVSFCMKLTVDQPMENLGIGINVNDHLGNTIFAVPSYVYDVSFPALDPGTGLNCRIHFDFPRIKNGRYSLSAAVAEGNQINHIQHHWVHDICFVEVASTDLKCTLGTVVVPDSRFEISLDAKG</sequence>
<dbReference type="PANTHER" id="PTHR46743">
    <property type="entry name" value="TEICHOIC ACIDS EXPORT ATP-BINDING PROTEIN TAGH"/>
    <property type="match status" value="1"/>
</dbReference>
<dbReference type="GO" id="GO:0140359">
    <property type="term" value="F:ABC-type transporter activity"/>
    <property type="evidence" value="ECO:0007669"/>
    <property type="project" value="InterPro"/>
</dbReference>
<dbReference type="GO" id="GO:0016020">
    <property type="term" value="C:membrane"/>
    <property type="evidence" value="ECO:0007669"/>
    <property type="project" value="InterPro"/>
</dbReference>
<protein>
    <submittedName>
        <fullName evidence="6">O-antigen export system ATP-binding protein RfbB</fullName>
        <ecNumber evidence="6">4.2.1.46</ecNumber>
    </submittedName>
</protein>
<dbReference type="CDD" id="cd03220">
    <property type="entry name" value="ABC_KpsT_Wzt"/>
    <property type="match status" value="1"/>
</dbReference>
<evidence type="ECO:0000256" key="2">
    <source>
        <dbReference type="ARBA" id="ARBA00022448"/>
    </source>
</evidence>
<dbReference type="PANTHER" id="PTHR46743:SF2">
    <property type="entry name" value="TEICHOIC ACIDS EXPORT ATP-BINDING PROTEIN TAGH"/>
    <property type="match status" value="1"/>
</dbReference>
<evidence type="ECO:0000256" key="1">
    <source>
        <dbReference type="ARBA" id="ARBA00005417"/>
    </source>
</evidence>
<dbReference type="InterPro" id="IPR003593">
    <property type="entry name" value="AAA+_ATPase"/>
</dbReference>
<gene>
    <name evidence="6" type="primary">rfbB</name>
    <name evidence="6" type="ORF">Dpo_2c01960</name>
</gene>
<dbReference type="PROSITE" id="PS50893">
    <property type="entry name" value="ABC_TRANSPORTER_2"/>
    <property type="match status" value="1"/>
</dbReference>
<keyword evidence="4 6" id="KW-0067">ATP-binding</keyword>
<dbReference type="Pfam" id="PF00005">
    <property type="entry name" value="ABC_tran"/>
    <property type="match status" value="1"/>
</dbReference>
<dbReference type="AlphaFoldDB" id="S0G6Q0"/>
<dbReference type="InterPro" id="IPR029439">
    <property type="entry name" value="Wzt_C"/>
</dbReference>
<dbReference type="CDD" id="cd10147">
    <property type="entry name" value="Wzt_C-like"/>
    <property type="match status" value="1"/>
</dbReference>
<dbReference type="InterPro" id="IPR017871">
    <property type="entry name" value="ABC_transporter-like_CS"/>
</dbReference>
<name>S0G6Q0_9BACT</name>
<dbReference type="InterPro" id="IPR050683">
    <property type="entry name" value="Bact_Polysacc_Export_ATP-bd"/>
</dbReference>